<evidence type="ECO:0000313" key="3">
    <source>
        <dbReference type="EMBL" id="PAV63836.1"/>
    </source>
</evidence>
<feature type="region of interest" description="Disordered" evidence="1">
    <location>
        <begin position="20"/>
        <end position="87"/>
    </location>
</feature>
<dbReference type="Pfam" id="PF15625">
    <property type="entry name" value="CC2D2AN-C2"/>
    <property type="match status" value="1"/>
</dbReference>
<dbReference type="PROSITE" id="PS50004">
    <property type="entry name" value="C2"/>
    <property type="match status" value="1"/>
</dbReference>
<dbReference type="EMBL" id="LIAE01010291">
    <property type="protein sequence ID" value="PAV63836.1"/>
    <property type="molecule type" value="Genomic_DNA"/>
</dbReference>
<gene>
    <name evidence="3" type="ORF">WR25_03244</name>
</gene>
<dbReference type="Pfam" id="PF24656">
    <property type="entry name" value="CEPT76_peptidase"/>
    <property type="match status" value="1"/>
</dbReference>
<dbReference type="InterPro" id="IPR028928">
    <property type="entry name" value="CC2D2AN-C2"/>
</dbReference>
<comment type="caution">
    <text evidence="3">The sequence shown here is derived from an EMBL/GenBank/DDBJ whole genome shotgun (WGS) entry which is preliminary data.</text>
</comment>
<dbReference type="SMART" id="SM00239">
    <property type="entry name" value="C2"/>
    <property type="match status" value="1"/>
</dbReference>
<dbReference type="Pfam" id="PF00168">
    <property type="entry name" value="C2"/>
    <property type="match status" value="1"/>
</dbReference>
<dbReference type="OrthoDB" id="2162143at2759"/>
<dbReference type="InterPro" id="IPR035892">
    <property type="entry name" value="C2_domain_sf"/>
</dbReference>
<feature type="compositionally biased region" description="Low complexity" evidence="1">
    <location>
        <begin position="153"/>
        <end position="168"/>
    </location>
</feature>
<dbReference type="PANTHER" id="PTHR20837:SF0">
    <property type="entry name" value="COILED-COIL AND C2 DOMAIN-CONTAINING PROTEIN 2A"/>
    <property type="match status" value="1"/>
</dbReference>
<dbReference type="GO" id="GO:1905515">
    <property type="term" value="P:non-motile cilium assembly"/>
    <property type="evidence" value="ECO:0007669"/>
    <property type="project" value="TreeGrafter"/>
</dbReference>
<organism evidence="3 4">
    <name type="scientific">Diploscapter pachys</name>
    <dbReference type="NCBI Taxonomy" id="2018661"/>
    <lineage>
        <taxon>Eukaryota</taxon>
        <taxon>Metazoa</taxon>
        <taxon>Ecdysozoa</taxon>
        <taxon>Nematoda</taxon>
        <taxon>Chromadorea</taxon>
        <taxon>Rhabditida</taxon>
        <taxon>Rhabditina</taxon>
        <taxon>Rhabditomorpha</taxon>
        <taxon>Rhabditoidea</taxon>
        <taxon>Rhabditidae</taxon>
        <taxon>Diploscapter</taxon>
    </lineage>
</organism>
<dbReference type="Gene3D" id="2.60.40.150">
    <property type="entry name" value="C2 domain"/>
    <property type="match status" value="1"/>
</dbReference>
<dbReference type="Gene3D" id="3.10.620.30">
    <property type="match status" value="1"/>
</dbReference>
<feature type="domain" description="C2" evidence="2">
    <location>
        <begin position="736"/>
        <end position="874"/>
    </location>
</feature>
<proteinExistence type="predicted"/>
<accession>A0A2A2JPT9</accession>
<evidence type="ECO:0000259" key="2">
    <source>
        <dbReference type="PROSITE" id="PS50004"/>
    </source>
</evidence>
<dbReference type="Proteomes" id="UP000218231">
    <property type="component" value="Unassembled WGS sequence"/>
</dbReference>
<dbReference type="CDD" id="cd00030">
    <property type="entry name" value="C2"/>
    <property type="match status" value="1"/>
</dbReference>
<feature type="compositionally biased region" description="Basic and acidic residues" evidence="1">
    <location>
        <begin position="77"/>
        <end position="87"/>
    </location>
</feature>
<dbReference type="STRING" id="2018661.A0A2A2JPT9"/>
<name>A0A2A2JPT9_9BILA</name>
<dbReference type="AlphaFoldDB" id="A0A2A2JPT9"/>
<dbReference type="InterPro" id="IPR052434">
    <property type="entry name" value="Tectonic-like_complex_comp"/>
</dbReference>
<evidence type="ECO:0000256" key="1">
    <source>
        <dbReference type="SAM" id="MobiDB-lite"/>
    </source>
</evidence>
<dbReference type="PANTHER" id="PTHR20837">
    <property type="entry name" value="CENTROSOMAL PROTEIN-RELATED"/>
    <property type="match status" value="1"/>
</dbReference>
<sequence>MLPVAVPRRILTNAWLQDLKESKEKSDSSEEIPTDPVPAVEVQDEPAPAPVSRRILPPLRTTPMVQENSEPKSSSPHGEDYERKRRDSLKDQLLKFKMKAGRVLEEVHDRLTEEHHSTSAVTPKQLLSPPVEPSSISDNSTIQPDDNSEERLLSPTSSQSSSRKSLTSAEIKASLRSKIRKQAEKDVERTRGSVQLTKRLQRRLTSHFEESITEEDLRTVDEQIEAGLKLGTKFLTEESSLKPSENEQLAFFINEYKPKSEESQKLSKENMAIFHEAQPAPEPDNQLLHYHEPQNTNVESGLVLNRMGERLNATFLNVEGKLKTADAFIEPFVKNNYFYEDDAIGYMDAEYFNRIVERTRRVNYATLLIFVDSIHLDDHPLFNREEAAVAQLRTNYFKQLKRIREIGELMQIVENKQIGHGDSQLQRLAQITAEAQKAAEEIERDWQKVQRSRQEQGYTSTTITYSKSEDENEKLIGTLTNEGLTTEFDKMPKLERERRRELARTQLQIVVFYNEKLAAGSKWLNLNSFSLQFVKTFRLEVTSQPHSIAVVVQERKEVGHERVICRVQIPIPDRNHTENPPNEIEFEGGGEQNNINGKLLCLAQWLESLNVDRKHSIHSSTVKENAVDSCFYLIPPACRLISDEDFQSNMRWNLLEKRFARRMTAGYKRIPLNDSEIDHANYRLHRESDGAGYKTDIDSQRENGSKQAVNIRVRLLEKALQEEKAYEEIVREEQLPSMLMAFSSLFGPADTLSTSCQLRVNVQSATNLPVREETGKLSPIVVVKFLDKSIETEAAIGRHANWQFSGVLPVEHEDELTRLSAHLELIIYDQLISPLDKDDREVNTIHEQVLRRYLGSVKIPFSTIYCNGKVEGTLRIQLPLILMRYTIPENAAYLRLLVSLDPPVMPPKITPPLAIENFESDKTLQQCLSWKKSASNTYPERRYVSIVTDINGKSVLALRYLRSIRPPPAVAELSVNPRQALTAACRLVSLIPFLEDPLVFPGSSDVWTSFDQMLSLCCGDAEEHALLLCSWLISLNLKSAVLLGTALPEGNKAAYVLVELHDSTLLLNPNDGNVYEKSDPLCPLSSVGTVIQMQNIYANIQSKEHPSHVHFDFSKPSDWKPLFEKPLEMPSIQPISLPYAEITEDSLLEQRTYVEREIKLTFDEARVYGIPQWNLIASRQLRELLQEQELTSRVISGRGLATRLGRLNESYEVYATGTFGAYESVQSCISTVLSWSLHENADPSTQFALAVHLQPFFNNILSCSIALATLTLRK</sequence>
<dbReference type="GO" id="GO:0035869">
    <property type="term" value="C:ciliary transition zone"/>
    <property type="evidence" value="ECO:0007669"/>
    <property type="project" value="TreeGrafter"/>
</dbReference>
<evidence type="ECO:0000313" key="4">
    <source>
        <dbReference type="Proteomes" id="UP000218231"/>
    </source>
</evidence>
<feature type="compositionally biased region" description="Polar residues" evidence="1">
    <location>
        <begin position="134"/>
        <end position="145"/>
    </location>
</feature>
<protein>
    <recommendedName>
        <fullName evidence="2">C2 domain-containing protein</fullName>
    </recommendedName>
</protein>
<dbReference type="InterPro" id="IPR056290">
    <property type="entry name" value="CEPT76/DRC7_peptidase-like_dom"/>
</dbReference>
<feature type="compositionally biased region" description="Polar residues" evidence="1">
    <location>
        <begin position="63"/>
        <end position="76"/>
    </location>
</feature>
<dbReference type="GO" id="GO:1904491">
    <property type="term" value="P:protein localization to ciliary transition zone"/>
    <property type="evidence" value="ECO:0007669"/>
    <property type="project" value="TreeGrafter"/>
</dbReference>
<reference evidence="3 4" key="1">
    <citation type="journal article" date="2017" name="Curr. Biol.">
        <title>Genome architecture and evolution of a unichromosomal asexual nematode.</title>
        <authorList>
            <person name="Fradin H."/>
            <person name="Zegar C."/>
            <person name="Gutwein M."/>
            <person name="Lucas J."/>
            <person name="Kovtun M."/>
            <person name="Corcoran D."/>
            <person name="Baugh L.R."/>
            <person name="Kiontke K."/>
            <person name="Gunsalus K."/>
            <person name="Fitch D.H."/>
            <person name="Piano F."/>
        </authorList>
    </citation>
    <scope>NUCLEOTIDE SEQUENCE [LARGE SCALE GENOMIC DNA]</scope>
    <source>
        <strain evidence="3">PF1309</strain>
    </source>
</reference>
<dbReference type="SUPFAM" id="SSF49562">
    <property type="entry name" value="C2 domain (Calcium/lipid-binding domain, CaLB)"/>
    <property type="match status" value="1"/>
</dbReference>
<feature type="region of interest" description="Disordered" evidence="1">
    <location>
        <begin position="113"/>
        <end position="173"/>
    </location>
</feature>
<keyword evidence="4" id="KW-1185">Reference proteome</keyword>
<dbReference type="InterPro" id="IPR000008">
    <property type="entry name" value="C2_dom"/>
</dbReference>